<protein>
    <submittedName>
        <fullName evidence="1">Uncharacterized protein</fullName>
    </submittedName>
</protein>
<evidence type="ECO:0000313" key="1">
    <source>
        <dbReference type="EMBL" id="SIQ40201.1"/>
    </source>
</evidence>
<reference evidence="1 2" key="1">
    <citation type="submission" date="2017-01" db="EMBL/GenBank/DDBJ databases">
        <authorList>
            <person name="Varghese N."/>
            <person name="Submissions S."/>
        </authorList>
    </citation>
    <scope>NUCLEOTIDE SEQUENCE [LARGE SCALE GENOMIC DNA]</scope>
    <source>
        <strain evidence="1 2">ATCC 700171</strain>
    </source>
</reference>
<dbReference type="OrthoDB" id="7778030at2"/>
<dbReference type="RefSeq" id="WP_149765269.1">
    <property type="nucleotide sequence ID" value="NZ_FTMK01000007.1"/>
</dbReference>
<gene>
    <name evidence="1" type="ORF">SAMN05421641_107104</name>
</gene>
<organism evidence="1 2">
    <name type="scientific">Paracoccus thiocyanatus</name>
    <dbReference type="NCBI Taxonomy" id="34006"/>
    <lineage>
        <taxon>Bacteria</taxon>
        <taxon>Pseudomonadati</taxon>
        <taxon>Pseudomonadota</taxon>
        <taxon>Alphaproteobacteria</taxon>
        <taxon>Rhodobacterales</taxon>
        <taxon>Paracoccaceae</taxon>
        <taxon>Paracoccus</taxon>
    </lineage>
</organism>
<dbReference type="AlphaFoldDB" id="A0A1N6SGJ8"/>
<proteinExistence type="predicted"/>
<dbReference type="EMBL" id="FTMK01000007">
    <property type="protein sequence ID" value="SIQ40201.1"/>
    <property type="molecule type" value="Genomic_DNA"/>
</dbReference>
<accession>A0A1N6SGJ8</accession>
<evidence type="ECO:0000313" key="2">
    <source>
        <dbReference type="Proteomes" id="UP000323956"/>
    </source>
</evidence>
<dbReference type="Proteomes" id="UP000323956">
    <property type="component" value="Unassembled WGS sequence"/>
</dbReference>
<sequence>MHAQPQDLKSNTAARLMSIAAIRARMSMLAVAYSARLGAVNMRDIEAAAAQLDGVFGADHDLTHEMRRFVSELPALRRYVPNLAAAGDRLIRAVERTTWPDADARADIHG</sequence>
<name>A0A1N6SGJ8_9RHOB</name>